<accession>A0A1R3JEK6</accession>
<dbReference type="InterPro" id="IPR001005">
    <property type="entry name" value="SANT/Myb"/>
</dbReference>
<protein>
    <submittedName>
        <fullName evidence="7">Uncharacterized protein</fullName>
    </submittedName>
</protein>
<evidence type="ECO:0000259" key="6">
    <source>
        <dbReference type="PROSITE" id="PS51294"/>
    </source>
</evidence>
<dbReference type="PROSITE" id="PS51294">
    <property type="entry name" value="HTH_MYB"/>
    <property type="match status" value="1"/>
</dbReference>
<dbReference type="InterPro" id="IPR009057">
    <property type="entry name" value="Homeodomain-like_sf"/>
</dbReference>
<keyword evidence="3" id="KW-0238">DNA-binding</keyword>
<dbReference type="InterPro" id="IPR017930">
    <property type="entry name" value="Myb_dom"/>
</dbReference>
<evidence type="ECO:0000256" key="1">
    <source>
        <dbReference type="ARBA" id="ARBA00004123"/>
    </source>
</evidence>
<comment type="subcellular location">
    <subcellularLocation>
        <location evidence="1">Nucleus</location>
    </subcellularLocation>
</comment>
<dbReference type="Pfam" id="PF00249">
    <property type="entry name" value="Myb_DNA-binding"/>
    <property type="match status" value="1"/>
</dbReference>
<dbReference type="EMBL" id="AWWV01008090">
    <property type="protein sequence ID" value="OMO93269.1"/>
    <property type="molecule type" value="Genomic_DNA"/>
</dbReference>
<name>A0A1R3JEK6_COCAP</name>
<evidence type="ECO:0000256" key="3">
    <source>
        <dbReference type="ARBA" id="ARBA00023125"/>
    </source>
</evidence>
<dbReference type="GO" id="GO:0003677">
    <property type="term" value="F:DNA binding"/>
    <property type="evidence" value="ECO:0007669"/>
    <property type="project" value="UniProtKB-KW"/>
</dbReference>
<sequence length="229" mass="25395">MSRWSAIAAHLPKRTDNEIKNYWNTHIKKRFTKMGIDPTTHKPISDLLSSAAGGGSNTGTLSHMAQWERARLEAEARLVKGSKKLVPNKPSLQMKRSKALAAAPPSRSECLDVLKAWQSVVAGMFGINNTYNNLEPQPPPPTTMFLGNPIDLTAVACSNMGGTGEFMSDDKPNQNLPELNERFDNSMCLHDTTYQNWTASAAGNNNMVEDFWDISVHDFDYPMEEGNSH</sequence>
<organism evidence="7 8">
    <name type="scientific">Corchorus capsularis</name>
    <name type="common">Jute</name>
    <dbReference type="NCBI Taxonomy" id="210143"/>
    <lineage>
        <taxon>Eukaryota</taxon>
        <taxon>Viridiplantae</taxon>
        <taxon>Streptophyta</taxon>
        <taxon>Embryophyta</taxon>
        <taxon>Tracheophyta</taxon>
        <taxon>Spermatophyta</taxon>
        <taxon>Magnoliopsida</taxon>
        <taxon>eudicotyledons</taxon>
        <taxon>Gunneridae</taxon>
        <taxon>Pentapetalae</taxon>
        <taxon>rosids</taxon>
        <taxon>malvids</taxon>
        <taxon>Malvales</taxon>
        <taxon>Malvaceae</taxon>
        <taxon>Grewioideae</taxon>
        <taxon>Apeibeae</taxon>
        <taxon>Corchorus</taxon>
    </lineage>
</organism>
<feature type="domain" description="HTH myb-type" evidence="6">
    <location>
        <begin position="1"/>
        <end position="31"/>
    </location>
</feature>
<keyword evidence="2" id="KW-0677">Repeat</keyword>
<dbReference type="PANTHER" id="PTHR47994:SF5">
    <property type="entry name" value="F14D16.11-RELATED"/>
    <property type="match status" value="1"/>
</dbReference>
<evidence type="ECO:0000256" key="2">
    <source>
        <dbReference type="ARBA" id="ARBA00022737"/>
    </source>
</evidence>
<dbReference type="PROSITE" id="PS50090">
    <property type="entry name" value="MYB_LIKE"/>
    <property type="match status" value="1"/>
</dbReference>
<keyword evidence="4" id="KW-0539">Nucleus</keyword>
<evidence type="ECO:0000256" key="4">
    <source>
        <dbReference type="ARBA" id="ARBA00023242"/>
    </source>
</evidence>
<dbReference type="InterPro" id="IPR015495">
    <property type="entry name" value="Myb_TF_plants"/>
</dbReference>
<evidence type="ECO:0000259" key="5">
    <source>
        <dbReference type="PROSITE" id="PS50090"/>
    </source>
</evidence>
<dbReference type="OMA" id="DYQIDNE"/>
<dbReference type="Proteomes" id="UP000188268">
    <property type="component" value="Unassembled WGS sequence"/>
</dbReference>
<dbReference type="CDD" id="cd00167">
    <property type="entry name" value="SANT"/>
    <property type="match status" value="1"/>
</dbReference>
<evidence type="ECO:0000313" key="8">
    <source>
        <dbReference type="Proteomes" id="UP000188268"/>
    </source>
</evidence>
<comment type="caution">
    <text evidence="7">The sequence shown here is derived from an EMBL/GenBank/DDBJ whole genome shotgun (WGS) entry which is preliminary data.</text>
</comment>
<dbReference type="Gramene" id="OMO93269">
    <property type="protein sequence ID" value="OMO93269"/>
    <property type="gene ID" value="CCACVL1_06558"/>
</dbReference>
<keyword evidence="8" id="KW-1185">Reference proteome</keyword>
<dbReference type="SUPFAM" id="SSF46689">
    <property type="entry name" value="Homeodomain-like"/>
    <property type="match status" value="1"/>
</dbReference>
<dbReference type="GO" id="GO:0005634">
    <property type="term" value="C:nucleus"/>
    <property type="evidence" value="ECO:0007669"/>
    <property type="project" value="UniProtKB-SubCell"/>
</dbReference>
<dbReference type="PANTHER" id="PTHR47994">
    <property type="entry name" value="F14D16.11-RELATED"/>
    <property type="match status" value="1"/>
</dbReference>
<proteinExistence type="predicted"/>
<dbReference type="OrthoDB" id="2143914at2759"/>
<dbReference type="STRING" id="210143.A0A1R3JEK6"/>
<evidence type="ECO:0000313" key="7">
    <source>
        <dbReference type="EMBL" id="OMO93269.1"/>
    </source>
</evidence>
<gene>
    <name evidence="7" type="ORF">CCACVL1_06558</name>
</gene>
<feature type="domain" description="Myb-like" evidence="5">
    <location>
        <begin position="1"/>
        <end position="27"/>
    </location>
</feature>
<reference evidence="7 8" key="1">
    <citation type="submission" date="2013-09" db="EMBL/GenBank/DDBJ databases">
        <title>Corchorus capsularis genome sequencing.</title>
        <authorList>
            <person name="Alam M."/>
            <person name="Haque M.S."/>
            <person name="Islam M.S."/>
            <person name="Emdad E.M."/>
            <person name="Islam M.M."/>
            <person name="Ahmed B."/>
            <person name="Halim A."/>
            <person name="Hossen Q.M.M."/>
            <person name="Hossain M.Z."/>
            <person name="Ahmed R."/>
            <person name="Khan M.M."/>
            <person name="Islam R."/>
            <person name="Rashid M.M."/>
            <person name="Khan S.A."/>
            <person name="Rahman M.S."/>
            <person name="Alam M."/>
        </authorList>
    </citation>
    <scope>NUCLEOTIDE SEQUENCE [LARGE SCALE GENOMIC DNA]</scope>
    <source>
        <strain evidence="8">cv. CVL-1</strain>
        <tissue evidence="7">Whole seedling</tissue>
    </source>
</reference>
<dbReference type="Gene3D" id="1.10.10.60">
    <property type="entry name" value="Homeodomain-like"/>
    <property type="match status" value="1"/>
</dbReference>
<dbReference type="AlphaFoldDB" id="A0A1R3JEK6"/>